<keyword evidence="1" id="KW-0614">Plasmid</keyword>
<name>A0A411KX45_ECOLX</name>
<geneLocation type="plasmid" evidence="1">
    <name>pHNBS17e</name>
</geneLocation>
<evidence type="ECO:0000313" key="1">
    <source>
        <dbReference type="EMBL" id="QBC89065.1"/>
    </source>
</evidence>
<reference evidence="1" key="1">
    <citation type="submission" date="2019-01" db="EMBL/GenBank/DDBJ databases">
        <title>Complete sequence of plasmid pHNBS17e.</title>
        <authorList>
            <person name="Liu J.H."/>
            <person name="Huang X.Y."/>
            <person name="Lv L.C."/>
        </authorList>
    </citation>
    <scope>NUCLEOTIDE SEQUENCE</scope>
    <source>
        <strain evidence="1">6BS17eCTX</strain>
        <plasmid evidence="1">pHNBS17e</plasmid>
    </source>
</reference>
<protein>
    <submittedName>
        <fullName evidence="1">Uncharacterized protein</fullName>
    </submittedName>
</protein>
<accession>A0A411KX45</accession>
<organism evidence="1">
    <name type="scientific">Escherichia coli</name>
    <dbReference type="NCBI Taxonomy" id="562"/>
    <lineage>
        <taxon>Bacteria</taxon>
        <taxon>Pseudomonadati</taxon>
        <taxon>Pseudomonadota</taxon>
        <taxon>Gammaproteobacteria</taxon>
        <taxon>Enterobacterales</taxon>
        <taxon>Enterobacteriaceae</taxon>
        <taxon>Escherichia</taxon>
    </lineage>
</organism>
<dbReference type="EMBL" id="MK416152">
    <property type="protein sequence ID" value="QBC89065.1"/>
    <property type="molecule type" value="Genomic_DNA"/>
</dbReference>
<dbReference type="AlphaFoldDB" id="A0A411KX45"/>
<proteinExistence type="predicted"/>
<dbReference type="RefSeq" id="WP_097436629.1">
    <property type="nucleotide sequence ID" value="NZ_JACYGC010000011.1"/>
</dbReference>
<sequence length="366" mass="42635">MKIEEISIRFKTLKQKSKITFIQNLTSLLNQVESALFLEGPYRLVLDSNIIMRLESYRQGNVSEGLLSILLVFKFIKKLPFHFDLVVRPTVFYEYLRQKNLESTHEHWVKFKELKNLVEEELGSKLFFDDIETYQGAEYHLQSIQNDAEKIKKTLIAYQNKNWKVNFIQPEGSGVAGFPLTCTGYILVPPEFAAEALFSPLGLEYFDEIKSSRFFTQYIHKYIVECKDNDKDIIDKYNVEKEFLFTQILKLTSKGNLKGLADLDIYTNCNIQSQFSNQSHSRYAPASAALTIDEKLARALRKSNSHSITSGEIICGPENEDDNKAKMEAFIEEYKRMRESEQRYRIAIEARRYFMKELISIGFFSE</sequence>